<comment type="caution">
    <text evidence="1">The sequence shown here is derived from an EMBL/GenBank/DDBJ whole genome shotgun (WGS) entry which is preliminary data.</text>
</comment>
<dbReference type="Proteomes" id="UP000034067">
    <property type="component" value="Unassembled WGS sequence"/>
</dbReference>
<reference evidence="1 2" key="1">
    <citation type="journal article" date="2015" name="Nature">
        <title>rRNA introns, odd ribosomes, and small enigmatic genomes across a large radiation of phyla.</title>
        <authorList>
            <person name="Brown C.T."/>
            <person name="Hug L.A."/>
            <person name="Thomas B.C."/>
            <person name="Sharon I."/>
            <person name="Castelle C.J."/>
            <person name="Singh A."/>
            <person name="Wilkins M.J."/>
            <person name="Williams K.H."/>
            <person name="Banfield J.F."/>
        </authorList>
    </citation>
    <scope>NUCLEOTIDE SEQUENCE [LARGE SCALE GENOMIC DNA]</scope>
</reference>
<proteinExistence type="predicted"/>
<gene>
    <name evidence="1" type="ORF">UX48_C0023G0005</name>
</gene>
<name>A0A0G1SNK0_9BACT</name>
<evidence type="ECO:0000313" key="2">
    <source>
        <dbReference type="Proteomes" id="UP000034067"/>
    </source>
</evidence>
<evidence type="ECO:0000313" key="1">
    <source>
        <dbReference type="EMBL" id="KKU34860.1"/>
    </source>
</evidence>
<dbReference type="AlphaFoldDB" id="A0A0G1SNK0"/>
<dbReference type="EMBL" id="LCMJ01000023">
    <property type="protein sequence ID" value="KKU34860.1"/>
    <property type="molecule type" value="Genomic_DNA"/>
</dbReference>
<protein>
    <submittedName>
        <fullName evidence="1">Uncharacterized protein</fullName>
    </submittedName>
</protein>
<sequence length="74" mass="8249">MAVNGIINFNNQIKKGVIEMAKCKDCQECNCGKDKEEVATIVKEDGRKPVILPKYKEDAIRRYAAKDVFAVSGD</sequence>
<organism evidence="1 2">
    <name type="scientific">Candidatus Azambacteria bacterium GW2011_GWB1_46_27</name>
    <dbReference type="NCBI Taxonomy" id="1618617"/>
    <lineage>
        <taxon>Bacteria</taxon>
        <taxon>Candidatus Azamiibacteriota</taxon>
    </lineage>
</organism>
<accession>A0A0G1SNK0</accession>